<dbReference type="PANTHER" id="PTHR10288">
    <property type="entry name" value="KH DOMAIN CONTAINING RNA BINDING PROTEIN"/>
    <property type="match status" value="1"/>
</dbReference>
<dbReference type="EMBL" id="MCGT01000017">
    <property type="protein sequence ID" value="ORX52828.1"/>
    <property type="molecule type" value="Genomic_DNA"/>
</dbReference>
<feature type="compositionally biased region" description="Basic and acidic residues" evidence="3">
    <location>
        <begin position="56"/>
        <end position="85"/>
    </location>
</feature>
<evidence type="ECO:0000256" key="3">
    <source>
        <dbReference type="SAM" id="MobiDB-lite"/>
    </source>
</evidence>
<dbReference type="CDD" id="cd22439">
    <property type="entry name" value="KH-I_PCBP_rpt3"/>
    <property type="match status" value="1"/>
</dbReference>
<reference evidence="5 6" key="1">
    <citation type="submission" date="2016-07" db="EMBL/GenBank/DDBJ databases">
        <title>Pervasive Adenine N6-methylation of Active Genes in Fungi.</title>
        <authorList>
            <consortium name="DOE Joint Genome Institute"/>
            <person name="Mondo S.J."/>
            <person name="Dannebaum R.O."/>
            <person name="Kuo R.C."/>
            <person name="Labutti K."/>
            <person name="Haridas S."/>
            <person name="Kuo A."/>
            <person name="Salamov A."/>
            <person name="Ahrendt S.R."/>
            <person name="Lipzen A."/>
            <person name="Sullivan W."/>
            <person name="Andreopoulos W.B."/>
            <person name="Clum A."/>
            <person name="Lindquist E."/>
            <person name="Daum C."/>
            <person name="Ramamoorthy G.K."/>
            <person name="Gryganskyi A."/>
            <person name="Culley D."/>
            <person name="Magnuson J.K."/>
            <person name="James T.Y."/>
            <person name="O'Malley M.A."/>
            <person name="Stajich J.E."/>
            <person name="Spatafora J.W."/>
            <person name="Visel A."/>
            <person name="Grigoriev I.V."/>
        </authorList>
    </citation>
    <scope>NUCLEOTIDE SEQUENCE [LARGE SCALE GENOMIC DNA]</scope>
    <source>
        <strain evidence="5 6">NRRL 3301</strain>
    </source>
</reference>
<feature type="region of interest" description="Disordered" evidence="3">
    <location>
        <begin position="1"/>
        <end position="95"/>
    </location>
</feature>
<dbReference type="SMART" id="SM00322">
    <property type="entry name" value="KH"/>
    <property type="match status" value="3"/>
</dbReference>
<organism evidence="5 6">
    <name type="scientific">Hesseltinella vesiculosa</name>
    <dbReference type="NCBI Taxonomy" id="101127"/>
    <lineage>
        <taxon>Eukaryota</taxon>
        <taxon>Fungi</taxon>
        <taxon>Fungi incertae sedis</taxon>
        <taxon>Mucoromycota</taxon>
        <taxon>Mucoromycotina</taxon>
        <taxon>Mucoromycetes</taxon>
        <taxon>Mucorales</taxon>
        <taxon>Cunninghamellaceae</taxon>
        <taxon>Hesseltinella</taxon>
    </lineage>
</organism>
<keyword evidence="1" id="KW-0677">Repeat</keyword>
<keyword evidence="2" id="KW-0694">RNA-binding</keyword>
<feature type="region of interest" description="Disordered" evidence="3">
    <location>
        <begin position="274"/>
        <end position="317"/>
    </location>
</feature>
<feature type="compositionally biased region" description="Basic and acidic residues" evidence="3">
    <location>
        <begin position="1"/>
        <end position="19"/>
    </location>
</feature>
<dbReference type="PROSITE" id="PS50084">
    <property type="entry name" value="KH_TYPE_1"/>
    <property type="match status" value="3"/>
</dbReference>
<dbReference type="GO" id="GO:0003723">
    <property type="term" value="F:RNA binding"/>
    <property type="evidence" value="ECO:0007669"/>
    <property type="project" value="UniProtKB-UniRule"/>
</dbReference>
<dbReference type="Pfam" id="PF00013">
    <property type="entry name" value="KH_1"/>
    <property type="match status" value="3"/>
</dbReference>
<keyword evidence="6" id="KW-1185">Reference proteome</keyword>
<accession>A0A1X2GFY2</accession>
<dbReference type="Gene3D" id="3.30.1370.10">
    <property type="entry name" value="K Homology domain, type 1"/>
    <property type="match status" value="3"/>
</dbReference>
<feature type="domain" description="K Homology" evidence="4">
    <location>
        <begin position="179"/>
        <end position="250"/>
    </location>
</feature>
<evidence type="ECO:0000313" key="6">
    <source>
        <dbReference type="Proteomes" id="UP000242146"/>
    </source>
</evidence>
<feature type="compositionally biased region" description="Basic and acidic residues" evidence="3">
    <location>
        <begin position="29"/>
        <end position="38"/>
    </location>
</feature>
<feature type="compositionally biased region" description="Low complexity" evidence="3">
    <location>
        <begin position="307"/>
        <end position="317"/>
    </location>
</feature>
<feature type="compositionally biased region" description="Basic residues" evidence="3">
    <location>
        <begin position="295"/>
        <end position="306"/>
    </location>
</feature>
<protein>
    <recommendedName>
        <fullName evidence="4">K Homology domain-containing protein</fullName>
    </recommendedName>
</protein>
<name>A0A1X2GFY2_9FUNG</name>
<dbReference type="Proteomes" id="UP000242146">
    <property type="component" value="Unassembled WGS sequence"/>
</dbReference>
<feature type="domain" description="K Homology" evidence="4">
    <location>
        <begin position="362"/>
        <end position="432"/>
    </location>
</feature>
<dbReference type="InterPro" id="IPR036612">
    <property type="entry name" value="KH_dom_type_1_sf"/>
</dbReference>
<evidence type="ECO:0000313" key="5">
    <source>
        <dbReference type="EMBL" id="ORX52828.1"/>
    </source>
</evidence>
<evidence type="ECO:0000256" key="2">
    <source>
        <dbReference type="PROSITE-ProRule" id="PRU00117"/>
    </source>
</evidence>
<comment type="caution">
    <text evidence="5">The sequence shown here is derived from an EMBL/GenBank/DDBJ whole genome shotgun (WGS) entry which is preliminary data.</text>
</comment>
<proteinExistence type="predicted"/>
<evidence type="ECO:0000256" key="1">
    <source>
        <dbReference type="ARBA" id="ARBA00022737"/>
    </source>
</evidence>
<dbReference type="InterPro" id="IPR004088">
    <property type="entry name" value="KH_dom_type_1"/>
</dbReference>
<feature type="domain" description="K Homology" evidence="4">
    <location>
        <begin position="97"/>
        <end position="167"/>
    </location>
</feature>
<evidence type="ECO:0000259" key="4">
    <source>
        <dbReference type="SMART" id="SM00322"/>
    </source>
</evidence>
<dbReference type="SUPFAM" id="SSF54791">
    <property type="entry name" value="Eukaryotic type KH-domain (KH-domain type I)"/>
    <property type="match status" value="3"/>
</dbReference>
<dbReference type="STRING" id="101127.A0A1X2GFY2"/>
<sequence>MSEQDQHKSPVDRSKRPRLEEDEDVVTGYERRNVEDRHPKRQAVPDPATKAPSFAGDERKDRRDSGANKPQDDSDNEDRPDHADGDNATNQDKQKSNYIAVRSLVSTKDAGIIIGRGGRNVNEIREYSSARVNVTENVQGAFERILTVVGPAEAIAKAYRLVAEKILHELSNTEEVKDNQVTIRLLIADTRMGNLIGKSGTVIRSLQEESGARINASEEPLPMSTERTLTIQGTPKSIQIAVDRVAHILVEHPDRYASRQVFFTPLPMNTPAAMLPPAPNPRYNRGNGNGGSNNGHRHHQQHHHHPSQGGSSYMMPPAMPGMPGMPGMPMPPFFYQGASGYGGMTMPGATSNPGGQDFMPMNSQSQQIYIPNDMVGCIIGKGGSKINEIRQMSGSHIKIADPVPDSQERLITITGTQESNQMALYMVYSRLESEKARAVGMH</sequence>
<dbReference type="InterPro" id="IPR004087">
    <property type="entry name" value="KH_dom"/>
</dbReference>
<dbReference type="OrthoDB" id="442947at2759"/>
<gene>
    <name evidence="5" type="ORF">DM01DRAFT_1363232</name>
</gene>
<dbReference type="AlphaFoldDB" id="A0A1X2GFY2"/>